<dbReference type="GO" id="GO:0005912">
    <property type="term" value="C:adherens junction"/>
    <property type="evidence" value="ECO:0007669"/>
    <property type="project" value="TreeGrafter"/>
</dbReference>
<dbReference type="Gene3D" id="2.30.42.10">
    <property type="match status" value="4"/>
</dbReference>
<dbReference type="GO" id="GO:0045211">
    <property type="term" value="C:postsynaptic membrane"/>
    <property type="evidence" value="ECO:0007669"/>
    <property type="project" value="TreeGrafter"/>
</dbReference>
<accession>A0A182IJ87</accession>
<feature type="compositionally biased region" description="Low complexity" evidence="14">
    <location>
        <begin position="1762"/>
        <end position="1776"/>
    </location>
</feature>
<evidence type="ECO:0000313" key="16">
    <source>
        <dbReference type="EnsemblMetazoa" id="AATE000188-PA.1"/>
    </source>
</evidence>
<dbReference type="InterPro" id="IPR001478">
    <property type="entry name" value="PDZ"/>
</dbReference>
<dbReference type="CDD" id="cd06701">
    <property type="entry name" value="PDZ4_Scribble-like"/>
    <property type="match status" value="1"/>
</dbReference>
<reference evidence="16" key="1">
    <citation type="submission" date="2022-08" db="UniProtKB">
        <authorList>
            <consortium name="EnsemblMetazoa"/>
        </authorList>
    </citation>
    <scope>IDENTIFICATION</scope>
    <source>
        <strain evidence="16">EBRO</strain>
    </source>
</reference>
<keyword evidence="9" id="KW-0677">Repeat</keyword>
<evidence type="ECO:0000259" key="15">
    <source>
        <dbReference type="PROSITE" id="PS50106"/>
    </source>
</evidence>
<dbReference type="CDD" id="cd06702">
    <property type="entry name" value="PDZ3_Scribble-like"/>
    <property type="match status" value="1"/>
</dbReference>
<dbReference type="GO" id="GO:0043113">
    <property type="term" value="P:receptor clustering"/>
    <property type="evidence" value="ECO:0007669"/>
    <property type="project" value="TreeGrafter"/>
</dbReference>
<keyword evidence="7" id="KW-0597">Phosphoprotein</keyword>
<dbReference type="GO" id="GO:0098968">
    <property type="term" value="P:neurotransmitter receptor transport postsynaptic membrane to endosome"/>
    <property type="evidence" value="ECO:0007669"/>
    <property type="project" value="TreeGrafter"/>
</dbReference>
<dbReference type="EnsemblMetazoa" id="AATE000188-RA">
    <property type="protein sequence ID" value="AATE000188-PA.1"/>
    <property type="gene ID" value="AATE000188"/>
</dbReference>
<feature type="region of interest" description="Disordered" evidence="14">
    <location>
        <begin position="1049"/>
        <end position="1071"/>
    </location>
</feature>
<dbReference type="FunFam" id="2.30.42.10:FF:000074">
    <property type="entry name" value="protein scribble homolog isoform X2"/>
    <property type="match status" value="1"/>
</dbReference>
<feature type="region of interest" description="Disordered" evidence="14">
    <location>
        <begin position="1"/>
        <end position="71"/>
    </location>
</feature>
<feature type="compositionally biased region" description="Low complexity" evidence="14">
    <location>
        <begin position="993"/>
        <end position="1002"/>
    </location>
</feature>
<keyword evidence="12" id="KW-0175">Coiled coil</keyword>
<evidence type="ECO:0000256" key="5">
    <source>
        <dbReference type="ARBA" id="ARBA00022475"/>
    </source>
</evidence>
<dbReference type="STRING" id="41427.A0A182IJ87"/>
<feature type="domain" description="PDZ" evidence="15">
    <location>
        <begin position="303"/>
        <end position="393"/>
    </location>
</feature>
<dbReference type="GO" id="GO:0019901">
    <property type="term" value="F:protein kinase binding"/>
    <property type="evidence" value="ECO:0007669"/>
    <property type="project" value="TreeGrafter"/>
</dbReference>
<dbReference type="GO" id="GO:0098887">
    <property type="term" value="P:neurotransmitter receptor transport, endosome to postsynaptic membrane"/>
    <property type="evidence" value="ECO:0007669"/>
    <property type="project" value="TreeGrafter"/>
</dbReference>
<feature type="compositionally biased region" description="Low complexity" evidence="14">
    <location>
        <begin position="1211"/>
        <end position="1221"/>
    </location>
</feature>
<evidence type="ECO:0000256" key="3">
    <source>
        <dbReference type="ARBA" id="ARBA00004496"/>
    </source>
</evidence>
<dbReference type="InterPro" id="IPR036034">
    <property type="entry name" value="PDZ_sf"/>
</dbReference>
<dbReference type="PROSITE" id="PS50106">
    <property type="entry name" value="PDZ"/>
    <property type="match status" value="4"/>
</dbReference>
<dbReference type="GO" id="GO:0014069">
    <property type="term" value="C:postsynaptic density"/>
    <property type="evidence" value="ECO:0007669"/>
    <property type="project" value="TreeGrafter"/>
</dbReference>
<feature type="region of interest" description="Disordered" evidence="14">
    <location>
        <begin position="546"/>
        <end position="574"/>
    </location>
</feature>
<evidence type="ECO:0000256" key="4">
    <source>
        <dbReference type="ARBA" id="ARBA00022473"/>
    </source>
</evidence>
<organism evidence="16">
    <name type="scientific">Anopheles atroparvus</name>
    <name type="common">European mosquito</name>
    <dbReference type="NCBI Taxonomy" id="41427"/>
    <lineage>
        <taxon>Eukaryota</taxon>
        <taxon>Metazoa</taxon>
        <taxon>Ecdysozoa</taxon>
        <taxon>Arthropoda</taxon>
        <taxon>Hexapoda</taxon>
        <taxon>Insecta</taxon>
        <taxon>Pterygota</taxon>
        <taxon>Neoptera</taxon>
        <taxon>Endopterygota</taxon>
        <taxon>Diptera</taxon>
        <taxon>Nematocera</taxon>
        <taxon>Culicoidea</taxon>
        <taxon>Culicidae</taxon>
        <taxon>Anophelinae</taxon>
        <taxon>Anopheles</taxon>
    </lineage>
</organism>
<feature type="compositionally biased region" description="Low complexity" evidence="14">
    <location>
        <begin position="30"/>
        <end position="43"/>
    </location>
</feature>
<dbReference type="GO" id="GO:0098609">
    <property type="term" value="P:cell-cell adhesion"/>
    <property type="evidence" value="ECO:0007669"/>
    <property type="project" value="TreeGrafter"/>
</dbReference>
<feature type="compositionally biased region" description="Low complexity" evidence="14">
    <location>
        <begin position="478"/>
        <end position="524"/>
    </location>
</feature>
<feature type="compositionally biased region" description="Acidic residues" evidence="14">
    <location>
        <begin position="1297"/>
        <end position="1318"/>
    </location>
</feature>
<feature type="compositionally biased region" description="Basic and acidic residues" evidence="14">
    <location>
        <begin position="460"/>
        <end position="470"/>
    </location>
</feature>
<feature type="region of interest" description="Disordered" evidence="14">
    <location>
        <begin position="1255"/>
        <end position="1364"/>
    </location>
</feature>
<dbReference type="PANTHER" id="PTHR23119">
    <property type="entry name" value="DISCS LARGE"/>
    <property type="match status" value="1"/>
</dbReference>
<feature type="region of interest" description="Disordered" evidence="14">
    <location>
        <begin position="431"/>
        <end position="534"/>
    </location>
</feature>
<evidence type="ECO:0000256" key="8">
    <source>
        <dbReference type="ARBA" id="ARBA00022614"/>
    </source>
</evidence>
<dbReference type="FunFam" id="2.30.42.10:FF:000064">
    <property type="entry name" value="protein lap4 isoform X1"/>
    <property type="match status" value="1"/>
</dbReference>
<evidence type="ECO:0000256" key="10">
    <source>
        <dbReference type="ARBA" id="ARBA00022782"/>
    </source>
</evidence>
<feature type="domain" description="PDZ" evidence="15">
    <location>
        <begin position="693"/>
        <end position="783"/>
    </location>
</feature>
<feature type="compositionally biased region" description="Polar residues" evidence="14">
    <location>
        <begin position="1110"/>
        <end position="1143"/>
    </location>
</feature>
<dbReference type="GO" id="GO:0030154">
    <property type="term" value="P:cell differentiation"/>
    <property type="evidence" value="ECO:0007669"/>
    <property type="project" value="UniProtKB-KW"/>
</dbReference>
<feature type="compositionally biased region" description="Polar residues" evidence="14">
    <location>
        <begin position="1062"/>
        <end position="1071"/>
    </location>
</feature>
<dbReference type="SMART" id="SM00228">
    <property type="entry name" value="PDZ"/>
    <property type="match status" value="4"/>
</dbReference>
<dbReference type="VEuPathDB" id="VectorBase:AATE000188"/>
<evidence type="ECO:0000256" key="13">
    <source>
        <dbReference type="ARBA" id="ARBA00023136"/>
    </source>
</evidence>
<keyword evidence="4" id="KW-0217">Developmental protein</keyword>
<feature type="domain" description="PDZ" evidence="15">
    <location>
        <begin position="118"/>
        <end position="205"/>
    </location>
</feature>
<keyword evidence="11" id="KW-0965">Cell junction</keyword>
<sequence>MFSVKFKVKDEGRGKGGGGGSSRRGRPVSRRTSAASSMRSNLSSGGGGTASPASILSNGKKKKAGGRKDDKRRIRIITSVKGGGEEGGFGGGLLFGGGRQKAYDTLDAYTALKEERLEIHIERTSAGLGLSIAGGRGSTPFKGDDEGIFISRVTEKGPADLAGLKVGDKVLKVNGISVEDADHYDAVEVLKACGAVLVLFIAREVTRLIGHPVFDESGSVAQISVTDHQPLGDGEPGQGKMMVAPPPPPPASLGIPTTDGSNGYLGAGAPSPNTVGLPNGAAGANLGDMLANGNEITQKIILHTTLIRDQIGQGLGFCIAGGKGHVPFKDGSEGIYISRLNENGVAAKDGKIMVGDRVLAINGVDITNAHHDYAVQLLTDHQRFVRLVVQREVKGPLDALHSPRSPLVGPTGVGARTGAAGYLANRAGYTGYRRSTTDDQVGETHGSSQQPLGDPARAGPEVDAKAHEQQKVTGNGGPPALSALSPSSYAPQLAPHHHLPSSAAHEPQPHQQQQAHLQSQTQTQPQPPLPAPRTVLMQNVNNTHKQNITSYDGSNDSNGVAPKQQQPDPQTAMQVATGNGTAYAAATNNNGVVAHSTHDDSQVSARPMTSADFQAMIPSHFISGGRQVNVERGDHGPSVTVTVQKAVPDMPMLPPAPTELGTVTETITKSTFTETVMTRVTDNRLLEPLISEEVILPKDQGSLGFSIIGGTDHSCTPFGGNEPGIFISHIVAGGIAALSGKLRIGDRILKVNGTDVTQATHQEAVMELLRPCDDIKLTVQHDPLPAGFQEVHIVKQEGERLGMHIKGGLNGQRGNPLDITDEGVFISKINTNGAAKRDGRLRVGMRILQVNGLSLLGSTHQEAVDALRATGNQLHLVVCKGYEKSDLLHLAGGAGGMSASFSNNGENARIGTAEMDKGAFPGEQWLIGIAFRFSSVAGSRASETGSELSQSVSSLDRDDSVLVADAHRKLSVDKIDEEATPPQKFTSMEALDQQHQQQQQQQDVAVSGSSRALANVNPLDQQVAVMPKEKSTPEKVLDIVRAAESLALGGGPLIENGPPKSPTETTSESLQKTTTIVMSKHTLDTQAPQVERRYGSVRSLSHANEPPNGSPSLSSINNPFTVANPAVDTNTSQRDRQATSSPIPSKPTATAAQQGSAAPASTDGAGGVVQKKSSTGTPAAPSHRKSVSFDLHEDTHEFDTALDRARAAFVHHQQQQQQQQQQHHHQFVSAGKAHDGRTVDEAHGTLQHGALKSILRASSPSSSSNRSNSSTPEGGRPAGTVPGTSRYVTAIVANLDDGSEDESEESSEEEEDDDDDDNNNTNEDAAEGGGAYEVFVPPGGSSNRNGSSADPPSRKPAAPKNGDIRRAEVVRNRAATTLRQEFGQGDLVEYEHDSATNTIREVVVRGGGPERVELVSARYETLPTQRKAQFVHENTPNNLLVPEDIHRQVLLEENEVRNKLLAQYAAQEQQQHQQLQQQQQQHQYHHHLQQHHPAVALSPTDMYDSGSSSVSPMPLVAHPASPYEPSHFGRLHAATSSQELGYHHHHHLPAQIYPPVQILPVHYTKLPTPQHTIYTYASTSVPSGHPPMVASSFLQQPTHHHHHQHLVSTAAVQHHSPVAYQHHGTGPVTYVSSAHPPPPTHHRPPADAAHAMMSPPLGPKTPKSVSDKKRFFENAMEDQQKPTPKSEKVFSFLSQDEVEKLKQEEERKIATLGREKIHRRYEAEEDEDDDDQRDDHNDDDDDDDDDRGHAGKQQHLDDAADEQQTMEAAVAATAQAQKEREKADINDNNMRYV</sequence>
<feature type="region of interest" description="Disordered" evidence="14">
    <location>
        <begin position="1471"/>
        <end position="1492"/>
    </location>
</feature>
<evidence type="ECO:0000256" key="1">
    <source>
        <dbReference type="ARBA" id="ARBA00004202"/>
    </source>
</evidence>
<dbReference type="InterPro" id="IPR050614">
    <property type="entry name" value="Synaptic_Scaffolding_LAP-MAGUK"/>
</dbReference>
<dbReference type="GO" id="GO:0016323">
    <property type="term" value="C:basolateral plasma membrane"/>
    <property type="evidence" value="ECO:0007669"/>
    <property type="project" value="TreeGrafter"/>
</dbReference>
<feature type="domain" description="PDZ" evidence="15">
    <location>
        <begin position="790"/>
        <end position="882"/>
    </location>
</feature>
<dbReference type="CDD" id="cd06704">
    <property type="entry name" value="PDZ1_Scribble-like"/>
    <property type="match status" value="1"/>
</dbReference>
<dbReference type="SUPFAM" id="SSF50156">
    <property type="entry name" value="PDZ domain-like"/>
    <property type="match status" value="4"/>
</dbReference>
<evidence type="ECO:0000256" key="14">
    <source>
        <dbReference type="SAM" id="MobiDB-lite"/>
    </source>
</evidence>
<dbReference type="GO" id="GO:0005737">
    <property type="term" value="C:cytoplasm"/>
    <property type="evidence" value="ECO:0007669"/>
    <property type="project" value="UniProtKB-SubCell"/>
</dbReference>
<comment type="subcellular location">
    <subcellularLocation>
        <location evidence="2">Cell junction</location>
    </subcellularLocation>
    <subcellularLocation>
        <location evidence="1">Cell membrane</location>
        <topology evidence="1">Peripheral membrane protein</topology>
    </subcellularLocation>
    <subcellularLocation>
        <location evidence="3">Cytoplasm</location>
    </subcellularLocation>
</comment>
<feature type="region of interest" description="Disordered" evidence="14">
    <location>
        <begin position="1718"/>
        <end position="1793"/>
    </location>
</feature>
<feature type="compositionally biased region" description="Low complexity" evidence="14">
    <location>
        <begin position="1339"/>
        <end position="1348"/>
    </location>
</feature>
<protein>
    <recommendedName>
        <fullName evidence="15">PDZ domain-containing protein</fullName>
    </recommendedName>
</protein>
<dbReference type="GO" id="GO:0045197">
    <property type="term" value="P:establishment or maintenance of epithelial cell apical/basal polarity"/>
    <property type="evidence" value="ECO:0007669"/>
    <property type="project" value="TreeGrafter"/>
</dbReference>
<feature type="compositionally biased region" description="Low complexity" evidence="14">
    <location>
        <begin position="1471"/>
        <end position="1482"/>
    </location>
</feature>
<evidence type="ECO:0000256" key="11">
    <source>
        <dbReference type="ARBA" id="ARBA00022949"/>
    </source>
</evidence>
<keyword evidence="6" id="KW-0963">Cytoplasm</keyword>
<feature type="region of interest" description="Disordered" evidence="14">
    <location>
        <begin position="1208"/>
        <end position="1235"/>
    </location>
</feature>
<evidence type="ECO:0000256" key="6">
    <source>
        <dbReference type="ARBA" id="ARBA00022490"/>
    </source>
</evidence>
<evidence type="ECO:0000256" key="2">
    <source>
        <dbReference type="ARBA" id="ARBA00004282"/>
    </source>
</evidence>
<dbReference type="FunFam" id="2.30.42.10:FF:000041">
    <property type="entry name" value="protein scribble homolog isoform X1"/>
    <property type="match status" value="1"/>
</dbReference>
<evidence type="ECO:0000256" key="12">
    <source>
        <dbReference type="ARBA" id="ARBA00023054"/>
    </source>
</evidence>
<feature type="compositionally biased region" description="Basic and acidic residues" evidence="14">
    <location>
        <begin position="1746"/>
        <end position="1758"/>
    </location>
</feature>
<feature type="compositionally biased region" description="Low complexity" evidence="14">
    <location>
        <begin position="1147"/>
        <end position="1161"/>
    </location>
</feature>
<proteinExistence type="predicted"/>
<name>A0A182IJ87_ANOAO</name>
<keyword evidence="10" id="KW-0221">Differentiation</keyword>
<feature type="region of interest" description="Disordered" evidence="14">
    <location>
        <begin position="1099"/>
        <end position="1190"/>
    </location>
</feature>
<keyword evidence="5" id="KW-1003">Cell membrane</keyword>
<dbReference type="PANTHER" id="PTHR23119:SF44">
    <property type="entry name" value="PROTEIN LAP4"/>
    <property type="match status" value="1"/>
</dbReference>
<evidence type="ECO:0000256" key="9">
    <source>
        <dbReference type="ARBA" id="ARBA00022737"/>
    </source>
</evidence>
<dbReference type="FunFam" id="2.30.42.10:FF:000153">
    <property type="entry name" value="Scribbled, isoform T"/>
    <property type="match status" value="1"/>
</dbReference>
<evidence type="ECO:0000256" key="7">
    <source>
        <dbReference type="ARBA" id="ARBA00022553"/>
    </source>
</evidence>
<feature type="compositionally biased region" description="Acidic residues" evidence="14">
    <location>
        <begin position="1723"/>
        <end position="1745"/>
    </location>
</feature>
<feature type="region of interest" description="Disordered" evidence="14">
    <location>
        <begin position="1633"/>
        <end position="1665"/>
    </location>
</feature>
<keyword evidence="13" id="KW-0472">Membrane</keyword>
<feature type="compositionally biased region" description="Low complexity" evidence="14">
    <location>
        <begin position="1258"/>
        <end position="1270"/>
    </location>
</feature>
<keyword evidence="8" id="KW-0433">Leucine-rich repeat</keyword>
<feature type="region of interest" description="Disordered" evidence="14">
    <location>
        <begin position="989"/>
        <end position="1009"/>
    </location>
</feature>
<dbReference type="CDD" id="cd06703">
    <property type="entry name" value="PDZ2_Scribble-like"/>
    <property type="match status" value="1"/>
</dbReference>
<dbReference type="Pfam" id="PF00595">
    <property type="entry name" value="PDZ"/>
    <property type="match status" value="4"/>
</dbReference>